<name>A0A5B6VQ47_9ROSI</name>
<protein>
    <submittedName>
        <fullName evidence="1">Uncharacterized protein</fullName>
    </submittedName>
</protein>
<dbReference type="AlphaFoldDB" id="A0A5B6VQ47"/>
<gene>
    <name evidence="1" type="ORF">EPI10_016854</name>
</gene>
<dbReference type="Proteomes" id="UP000325315">
    <property type="component" value="Unassembled WGS sequence"/>
</dbReference>
<proteinExistence type="predicted"/>
<comment type="caution">
    <text evidence="1">The sequence shown here is derived from an EMBL/GenBank/DDBJ whole genome shotgun (WGS) entry which is preliminary data.</text>
</comment>
<organism evidence="1 2">
    <name type="scientific">Gossypium australe</name>
    <dbReference type="NCBI Taxonomy" id="47621"/>
    <lineage>
        <taxon>Eukaryota</taxon>
        <taxon>Viridiplantae</taxon>
        <taxon>Streptophyta</taxon>
        <taxon>Embryophyta</taxon>
        <taxon>Tracheophyta</taxon>
        <taxon>Spermatophyta</taxon>
        <taxon>Magnoliopsida</taxon>
        <taxon>eudicotyledons</taxon>
        <taxon>Gunneridae</taxon>
        <taxon>Pentapetalae</taxon>
        <taxon>rosids</taxon>
        <taxon>malvids</taxon>
        <taxon>Malvales</taxon>
        <taxon>Malvaceae</taxon>
        <taxon>Malvoideae</taxon>
        <taxon>Gossypium</taxon>
    </lineage>
</organism>
<evidence type="ECO:0000313" key="2">
    <source>
        <dbReference type="Proteomes" id="UP000325315"/>
    </source>
</evidence>
<reference evidence="2" key="1">
    <citation type="journal article" date="2019" name="Plant Biotechnol. J.">
        <title>Genome sequencing of the Australian wild diploid species Gossypium australe highlights disease resistance and delayed gland morphogenesis.</title>
        <authorList>
            <person name="Cai Y."/>
            <person name="Cai X."/>
            <person name="Wang Q."/>
            <person name="Wang P."/>
            <person name="Zhang Y."/>
            <person name="Cai C."/>
            <person name="Xu Y."/>
            <person name="Wang K."/>
            <person name="Zhou Z."/>
            <person name="Wang C."/>
            <person name="Geng S."/>
            <person name="Li B."/>
            <person name="Dong Q."/>
            <person name="Hou Y."/>
            <person name="Wang H."/>
            <person name="Ai P."/>
            <person name="Liu Z."/>
            <person name="Yi F."/>
            <person name="Sun M."/>
            <person name="An G."/>
            <person name="Cheng J."/>
            <person name="Zhang Y."/>
            <person name="Shi Q."/>
            <person name="Xie Y."/>
            <person name="Shi X."/>
            <person name="Chang Y."/>
            <person name="Huang F."/>
            <person name="Chen Y."/>
            <person name="Hong S."/>
            <person name="Mi L."/>
            <person name="Sun Q."/>
            <person name="Zhang L."/>
            <person name="Zhou B."/>
            <person name="Peng R."/>
            <person name="Zhang X."/>
            <person name="Liu F."/>
        </authorList>
    </citation>
    <scope>NUCLEOTIDE SEQUENCE [LARGE SCALE GENOMIC DNA]</scope>
    <source>
        <strain evidence="2">cv. PA1801</strain>
    </source>
</reference>
<sequence length="149" mass="16911">MFELQKSHPFASILTPMRGRGVVWITLGFRFQSLEKVSRQGRMPCVLSSGLRDLEAIKRSLFSRLISWEAETLGEREILCGRLSLQGFRAIVGGRGLAPPEVWHLIASRPRGLAPQWVGPTDDIMGLTPVIWYHTMGWPHHLIRDFGHQ</sequence>
<accession>A0A5B6VQ47</accession>
<dbReference type="EMBL" id="SMMG02000006">
    <property type="protein sequence ID" value="KAA3471213.1"/>
    <property type="molecule type" value="Genomic_DNA"/>
</dbReference>
<evidence type="ECO:0000313" key="1">
    <source>
        <dbReference type="EMBL" id="KAA3471213.1"/>
    </source>
</evidence>
<keyword evidence="2" id="KW-1185">Reference proteome</keyword>